<evidence type="ECO:0000313" key="3">
    <source>
        <dbReference type="EMBL" id="QOK23925.1"/>
    </source>
</evidence>
<dbReference type="GO" id="GO:0016853">
    <property type="term" value="F:isomerase activity"/>
    <property type="evidence" value="ECO:0007669"/>
    <property type="project" value="UniProtKB-KW"/>
</dbReference>
<dbReference type="SUPFAM" id="SSF52096">
    <property type="entry name" value="ClpP/crotonase"/>
    <property type="match status" value="1"/>
</dbReference>
<dbReference type="Proteomes" id="UP000593998">
    <property type="component" value="Chromosome"/>
</dbReference>
<dbReference type="InterPro" id="IPR001753">
    <property type="entry name" value="Enoyl-CoA_hydra/iso"/>
</dbReference>
<dbReference type="CDD" id="cd06558">
    <property type="entry name" value="crotonase-like"/>
    <property type="match status" value="1"/>
</dbReference>
<gene>
    <name evidence="3" type="ORF">IGS73_05990</name>
</gene>
<organism evidence="3 4">
    <name type="scientific">Janibacter indicus</name>
    <dbReference type="NCBI Taxonomy" id="857417"/>
    <lineage>
        <taxon>Bacteria</taxon>
        <taxon>Bacillati</taxon>
        <taxon>Actinomycetota</taxon>
        <taxon>Actinomycetes</taxon>
        <taxon>Micrococcales</taxon>
        <taxon>Intrasporangiaceae</taxon>
        <taxon>Janibacter</taxon>
    </lineage>
</organism>
<protein>
    <submittedName>
        <fullName evidence="3">Enoyl-CoA hydratase/isomerase family protein</fullName>
    </submittedName>
</protein>
<dbReference type="RefSeq" id="WP_192911810.1">
    <property type="nucleotide sequence ID" value="NZ_CP062789.1"/>
</dbReference>
<evidence type="ECO:0000256" key="1">
    <source>
        <dbReference type="ARBA" id="ARBA00005254"/>
    </source>
</evidence>
<sequence>MSASYTEITYAVDERIATITLNRPQARNAITSRMAQEYEQALLAADADPEVRVVILTGSGRDFCVGADLSSGGFDVADEGSDSGSWQEPAGRASKTINEMNTPVIAAMRGAAVGGGLTITLSADFRLGATDSTFGLVFARRGIFPEGASVWYLPQLVGRTKAQDWLITGRLFGAEEALAAGLLTSVHAPEEVLDAALDLAREIRDHTAPVSVAVIRQMLARLSGTDSPDLTHRIDSGLIASLGTHADAVEGVRSFLEKRAPDFPLTVPDGLPELPWTTAR</sequence>
<proteinExistence type="inferred from homology"/>
<dbReference type="Gene3D" id="3.90.226.10">
    <property type="entry name" value="2-enoyl-CoA Hydratase, Chain A, domain 1"/>
    <property type="match status" value="1"/>
</dbReference>
<reference evidence="3 4" key="1">
    <citation type="submission" date="2020-10" db="EMBL/GenBank/DDBJ databases">
        <title>Janibacter indicus TT2 genome sequence.</title>
        <authorList>
            <person name="Lee K."/>
            <person name="Ganzorig M."/>
        </authorList>
    </citation>
    <scope>NUCLEOTIDE SEQUENCE [LARGE SCALE GENOMIC DNA]</scope>
    <source>
        <strain evidence="3 4">TT2</strain>
    </source>
</reference>
<dbReference type="PROSITE" id="PS00166">
    <property type="entry name" value="ENOYL_COA_HYDRATASE"/>
    <property type="match status" value="1"/>
</dbReference>
<dbReference type="InterPro" id="IPR029045">
    <property type="entry name" value="ClpP/crotonase-like_dom_sf"/>
</dbReference>
<dbReference type="Gene3D" id="1.10.12.10">
    <property type="entry name" value="Lyase 2-enoyl-coa Hydratase, Chain A, domain 2"/>
    <property type="match status" value="1"/>
</dbReference>
<name>A0A7L9J4K4_9MICO</name>
<dbReference type="EMBL" id="CP062789">
    <property type="protein sequence ID" value="QOK23925.1"/>
    <property type="molecule type" value="Genomic_DNA"/>
</dbReference>
<dbReference type="InterPro" id="IPR018376">
    <property type="entry name" value="Enoyl-CoA_hyd/isom_CS"/>
</dbReference>
<dbReference type="PANTHER" id="PTHR43802:SF1">
    <property type="entry name" value="IP11341P-RELATED"/>
    <property type="match status" value="1"/>
</dbReference>
<comment type="similarity">
    <text evidence="1 2">Belongs to the enoyl-CoA hydratase/isomerase family.</text>
</comment>
<evidence type="ECO:0000313" key="4">
    <source>
        <dbReference type="Proteomes" id="UP000593998"/>
    </source>
</evidence>
<keyword evidence="3" id="KW-0413">Isomerase</keyword>
<dbReference type="AlphaFoldDB" id="A0A7L9J4K4"/>
<dbReference type="PANTHER" id="PTHR43802">
    <property type="entry name" value="ENOYL-COA HYDRATASE"/>
    <property type="match status" value="1"/>
</dbReference>
<accession>A0A7L9J4K4</accession>
<dbReference type="Pfam" id="PF00378">
    <property type="entry name" value="ECH_1"/>
    <property type="match status" value="1"/>
</dbReference>
<dbReference type="InterPro" id="IPR014748">
    <property type="entry name" value="Enoyl-CoA_hydra_C"/>
</dbReference>
<evidence type="ECO:0000256" key="2">
    <source>
        <dbReference type="RuleBase" id="RU003707"/>
    </source>
</evidence>